<keyword evidence="6" id="KW-0732">Signal</keyword>
<proteinExistence type="inferred from homology"/>
<dbReference type="Pfam" id="PF00002">
    <property type="entry name" value="7tm_2"/>
    <property type="match status" value="1"/>
</dbReference>
<feature type="transmembrane region" description="Helical" evidence="17">
    <location>
        <begin position="553"/>
        <end position="578"/>
    </location>
</feature>
<dbReference type="PROSITE" id="PS50221">
    <property type="entry name" value="GAIN_B"/>
    <property type="match status" value="1"/>
</dbReference>
<feature type="domain" description="GAIN-B" evidence="19">
    <location>
        <begin position="223"/>
        <end position="394"/>
    </location>
</feature>
<sequence length="742" mass="81967">MRATGKASGVFINPCLGRGRTDIDECTQTPAVCGPNTICTNTPGNYSCRCMPGFISSAEGEQTNGTINCTDIDECTQTPAVCGPNTVCTNTPGNYSCRCMPGFIFSAEGEKTNGTINCTEVTLNCDGETIKTCRNRSNEDPFCSLLEETYDVIREPCTKKNDTIALQNVTEDFSQVLEPIFSSSSLSRKADSTMDSTIATAILKTIESTIFASLSTVGENGSKRIETKQLDVELKVIEGDCNERNSMISLSAKQDQMHISCRTVTGNRDQASIGVGFISFTNMNLILNGRFFKVHGTNSSETLHDIQVNSRVVSGQITSDKRTNFSDPVIFTLEHLKEKENRHEVICVFWNSTEEAGSWSRQGCTLSNSNKTHTACSCTHLSSFAIIMAIQGIEDPQDQHRFPLLVLTYVGLTFSLICLSLAILTFVFCSSSLNTSTPMHLQLCICLFLAELLLLTGLYRTSNRIGCAIIAGLLQYFFLASFSWMFVEALMLFLTVRNLNVANYLNTRKIKTLHLCIFGYGFPLLIVIISAASNPDSYGTSRHCWLKSSTGHVWSFLGPVCTFILLNSFLFVTTLVLLTKKLSSVNANVSTIKDRRLLTFKAGAQLLILGCTWIIGLFQFERATLIMAYLFTIINSFQGAFILLVHCILNRQVREEYLRWFRPVSKPTSESQSSSITMSSAVVSFNPLKDGNTRTTEHSLIIGNTDSSSTVRWNCTTDLKDHENLIPVTAPTKYECNIAIKS</sequence>
<feature type="domain" description="EGF-like" evidence="18">
    <location>
        <begin position="71"/>
        <end position="108"/>
    </location>
</feature>
<feature type="domain" description="EGF-like" evidence="18">
    <location>
        <begin position="22"/>
        <end position="59"/>
    </location>
</feature>
<dbReference type="PROSITE" id="PS50026">
    <property type="entry name" value="EGF_3"/>
    <property type="match status" value="2"/>
</dbReference>
<evidence type="ECO:0000259" key="20">
    <source>
        <dbReference type="PROSITE" id="PS50261"/>
    </source>
</evidence>
<evidence type="ECO:0000256" key="6">
    <source>
        <dbReference type="ARBA" id="ARBA00022729"/>
    </source>
</evidence>
<dbReference type="SMART" id="SM00179">
    <property type="entry name" value="EGF_CA"/>
    <property type="match status" value="2"/>
</dbReference>
<dbReference type="InterPro" id="IPR046338">
    <property type="entry name" value="GAIN_dom_sf"/>
</dbReference>
<dbReference type="GO" id="GO:0005509">
    <property type="term" value="F:calcium ion binding"/>
    <property type="evidence" value="ECO:0007669"/>
    <property type="project" value="InterPro"/>
</dbReference>
<name>A0AAV7UR15_PLEWA</name>
<dbReference type="Gene3D" id="2.10.25.10">
    <property type="entry name" value="Laminin"/>
    <property type="match status" value="2"/>
</dbReference>
<dbReference type="SMART" id="SM00181">
    <property type="entry name" value="EGF"/>
    <property type="match status" value="2"/>
</dbReference>
<dbReference type="AlphaFoldDB" id="A0AAV7UR15"/>
<dbReference type="Pfam" id="PF01825">
    <property type="entry name" value="GPS"/>
    <property type="match status" value="1"/>
</dbReference>
<feature type="transmembrane region" description="Helical" evidence="17">
    <location>
        <begin position="598"/>
        <end position="620"/>
    </location>
</feature>
<keyword evidence="3" id="KW-1003">Cell membrane</keyword>
<keyword evidence="11 17" id="KW-0472">Membrane</keyword>
<accession>A0AAV7UR15</accession>
<dbReference type="SMART" id="SM00303">
    <property type="entry name" value="GPS"/>
    <property type="match status" value="1"/>
</dbReference>
<evidence type="ECO:0000259" key="18">
    <source>
        <dbReference type="PROSITE" id="PS50026"/>
    </source>
</evidence>
<gene>
    <name evidence="21" type="ORF">NDU88_000223</name>
</gene>
<keyword evidence="13" id="KW-0675">Receptor</keyword>
<dbReference type="PRINTS" id="PR00249">
    <property type="entry name" value="GPCRSECRETIN"/>
</dbReference>
<keyword evidence="15" id="KW-0807">Transducer</keyword>
<evidence type="ECO:0000256" key="4">
    <source>
        <dbReference type="ARBA" id="ARBA00022536"/>
    </source>
</evidence>
<dbReference type="FunFam" id="2.60.220.50:FF:000022">
    <property type="entry name" value="Adhesion G protein-coupled receptor E3"/>
    <property type="match status" value="1"/>
</dbReference>
<evidence type="ECO:0000256" key="14">
    <source>
        <dbReference type="ARBA" id="ARBA00023180"/>
    </source>
</evidence>
<evidence type="ECO:0000256" key="1">
    <source>
        <dbReference type="ARBA" id="ARBA00004651"/>
    </source>
</evidence>
<dbReference type="PROSITE" id="PS00650">
    <property type="entry name" value="G_PROTEIN_RECEP_F2_2"/>
    <property type="match status" value="1"/>
</dbReference>
<dbReference type="InterPro" id="IPR017983">
    <property type="entry name" value="GPCR_2_secretin-like_CS"/>
</dbReference>
<keyword evidence="7" id="KW-0677">Repeat</keyword>
<dbReference type="SUPFAM" id="SSF57196">
    <property type="entry name" value="EGF/Laminin"/>
    <property type="match status" value="2"/>
</dbReference>
<keyword evidence="12" id="KW-1015">Disulfide bond</keyword>
<dbReference type="InterPro" id="IPR049883">
    <property type="entry name" value="NOTCH1_EGF-like"/>
</dbReference>
<evidence type="ECO:0000256" key="15">
    <source>
        <dbReference type="ARBA" id="ARBA00023224"/>
    </source>
</evidence>
<dbReference type="CDD" id="cd00054">
    <property type="entry name" value="EGF_CA"/>
    <property type="match status" value="2"/>
</dbReference>
<dbReference type="GO" id="GO:0007166">
    <property type="term" value="P:cell surface receptor signaling pathway"/>
    <property type="evidence" value="ECO:0007669"/>
    <property type="project" value="InterPro"/>
</dbReference>
<comment type="caution">
    <text evidence="21">The sequence shown here is derived from an EMBL/GenBank/DDBJ whole genome shotgun (WGS) entry which is preliminary data.</text>
</comment>
<dbReference type="InterPro" id="IPR001881">
    <property type="entry name" value="EGF-like_Ca-bd_dom"/>
</dbReference>
<evidence type="ECO:0000313" key="22">
    <source>
        <dbReference type="Proteomes" id="UP001066276"/>
    </source>
</evidence>
<protein>
    <submittedName>
        <fullName evidence="21">Uncharacterized protein</fullName>
    </submittedName>
</protein>
<dbReference type="InterPro" id="IPR000742">
    <property type="entry name" value="EGF"/>
</dbReference>
<comment type="subcellular location">
    <subcellularLocation>
        <location evidence="1">Cell membrane</location>
        <topology evidence="1">Multi-pass membrane protein</topology>
    </subcellularLocation>
</comment>
<dbReference type="Gene3D" id="1.20.1070.10">
    <property type="entry name" value="Rhodopsin 7-helix transmembrane proteins"/>
    <property type="match status" value="1"/>
</dbReference>
<dbReference type="PROSITE" id="PS00010">
    <property type="entry name" value="ASX_HYDROXYL"/>
    <property type="match status" value="2"/>
</dbReference>
<comment type="caution">
    <text evidence="16">Lacks conserved residue(s) required for the propagation of feature annotation.</text>
</comment>
<dbReference type="GO" id="GO:0005886">
    <property type="term" value="C:plasma membrane"/>
    <property type="evidence" value="ECO:0007669"/>
    <property type="project" value="UniProtKB-SubCell"/>
</dbReference>
<evidence type="ECO:0000256" key="16">
    <source>
        <dbReference type="PROSITE-ProRule" id="PRU00076"/>
    </source>
</evidence>
<evidence type="ECO:0000256" key="13">
    <source>
        <dbReference type="ARBA" id="ARBA00023170"/>
    </source>
</evidence>
<dbReference type="FunFam" id="2.10.25.10:FF:000038">
    <property type="entry name" value="Fibrillin 2"/>
    <property type="match status" value="2"/>
</dbReference>
<organism evidence="21 22">
    <name type="scientific">Pleurodeles waltl</name>
    <name type="common">Iberian ribbed newt</name>
    <dbReference type="NCBI Taxonomy" id="8319"/>
    <lineage>
        <taxon>Eukaryota</taxon>
        <taxon>Metazoa</taxon>
        <taxon>Chordata</taxon>
        <taxon>Craniata</taxon>
        <taxon>Vertebrata</taxon>
        <taxon>Euteleostomi</taxon>
        <taxon>Amphibia</taxon>
        <taxon>Batrachia</taxon>
        <taxon>Caudata</taxon>
        <taxon>Salamandroidea</taxon>
        <taxon>Salamandridae</taxon>
        <taxon>Pleurodelinae</taxon>
        <taxon>Pleurodeles</taxon>
    </lineage>
</organism>
<feature type="transmembrane region" description="Helical" evidence="17">
    <location>
        <begin position="515"/>
        <end position="533"/>
    </location>
</feature>
<dbReference type="PANTHER" id="PTHR12011">
    <property type="entry name" value="ADHESION G-PROTEIN COUPLED RECEPTOR"/>
    <property type="match status" value="1"/>
</dbReference>
<keyword evidence="14" id="KW-0325">Glycoprotein</keyword>
<dbReference type="InterPro" id="IPR001740">
    <property type="entry name" value="GPCR_2_EMR1-like_rcpt"/>
</dbReference>
<dbReference type="PROSITE" id="PS50261">
    <property type="entry name" value="G_PROTEIN_RECEP_F2_4"/>
    <property type="match status" value="1"/>
</dbReference>
<dbReference type="Gene3D" id="2.60.220.50">
    <property type="match status" value="1"/>
</dbReference>
<dbReference type="InterPro" id="IPR017981">
    <property type="entry name" value="GPCR_2-like_7TM"/>
</dbReference>
<evidence type="ECO:0000256" key="7">
    <source>
        <dbReference type="ARBA" id="ARBA00022737"/>
    </source>
</evidence>
<feature type="transmembrane region" description="Helical" evidence="17">
    <location>
        <begin position="473"/>
        <end position="494"/>
    </location>
</feature>
<dbReference type="InterPro" id="IPR057244">
    <property type="entry name" value="GAIN_B"/>
</dbReference>
<feature type="domain" description="G-protein coupled receptors family 2 profile 2" evidence="20">
    <location>
        <begin position="404"/>
        <end position="650"/>
    </location>
</feature>
<keyword evidence="22" id="KW-1185">Reference proteome</keyword>
<feature type="transmembrane region" description="Helical" evidence="17">
    <location>
        <begin position="441"/>
        <end position="461"/>
    </location>
</feature>
<dbReference type="InterPro" id="IPR000152">
    <property type="entry name" value="EGF-type_Asp/Asn_hydroxyl_site"/>
</dbReference>
<dbReference type="GO" id="GO:0007189">
    <property type="term" value="P:adenylate cyclase-activating G protein-coupled receptor signaling pathway"/>
    <property type="evidence" value="ECO:0007669"/>
    <property type="project" value="TreeGrafter"/>
</dbReference>
<feature type="transmembrane region" description="Helical" evidence="17">
    <location>
        <begin position="404"/>
        <end position="429"/>
    </location>
</feature>
<reference evidence="21" key="1">
    <citation type="journal article" date="2022" name="bioRxiv">
        <title>Sequencing and chromosome-scale assembly of the giantPleurodeles waltlgenome.</title>
        <authorList>
            <person name="Brown T."/>
            <person name="Elewa A."/>
            <person name="Iarovenko S."/>
            <person name="Subramanian E."/>
            <person name="Araus A.J."/>
            <person name="Petzold A."/>
            <person name="Susuki M."/>
            <person name="Suzuki K.-i.T."/>
            <person name="Hayashi T."/>
            <person name="Toyoda A."/>
            <person name="Oliveira C."/>
            <person name="Osipova E."/>
            <person name="Leigh N.D."/>
            <person name="Simon A."/>
            <person name="Yun M.H."/>
        </authorList>
    </citation>
    <scope>NUCLEOTIDE SEQUENCE</scope>
    <source>
        <strain evidence="21">20211129_DDA</strain>
        <tissue evidence="21">Liver</tissue>
    </source>
</reference>
<dbReference type="InterPro" id="IPR000832">
    <property type="entry name" value="GPCR_2_secretin-like"/>
</dbReference>
<keyword evidence="9 17" id="KW-1133">Transmembrane helix</keyword>
<dbReference type="GO" id="GO:0004930">
    <property type="term" value="F:G protein-coupled receptor activity"/>
    <property type="evidence" value="ECO:0007669"/>
    <property type="project" value="UniProtKB-KW"/>
</dbReference>
<evidence type="ECO:0000256" key="9">
    <source>
        <dbReference type="ARBA" id="ARBA00022989"/>
    </source>
</evidence>
<dbReference type="Pfam" id="PF07645">
    <property type="entry name" value="EGF_CA"/>
    <property type="match status" value="2"/>
</dbReference>
<dbReference type="EMBL" id="JANPWB010000004">
    <property type="protein sequence ID" value="KAJ1190904.1"/>
    <property type="molecule type" value="Genomic_DNA"/>
</dbReference>
<dbReference type="PROSITE" id="PS01187">
    <property type="entry name" value="EGF_CA"/>
    <property type="match status" value="1"/>
</dbReference>
<evidence type="ECO:0000256" key="11">
    <source>
        <dbReference type="ARBA" id="ARBA00023136"/>
    </source>
</evidence>
<evidence type="ECO:0000259" key="19">
    <source>
        <dbReference type="PROSITE" id="PS50221"/>
    </source>
</evidence>
<keyword evidence="10" id="KW-0297">G-protein coupled receptor</keyword>
<evidence type="ECO:0000256" key="2">
    <source>
        <dbReference type="ARBA" id="ARBA00007343"/>
    </source>
</evidence>
<dbReference type="Proteomes" id="UP001066276">
    <property type="component" value="Chromosome 2_2"/>
</dbReference>
<evidence type="ECO:0000313" key="21">
    <source>
        <dbReference type="EMBL" id="KAJ1190904.1"/>
    </source>
</evidence>
<dbReference type="PANTHER" id="PTHR12011:SF433">
    <property type="entry name" value="ADHESION G PROTEIN-COUPLED RECEPTOR E1-LIKE-RELATED"/>
    <property type="match status" value="1"/>
</dbReference>
<dbReference type="PRINTS" id="PR01128">
    <property type="entry name" value="EMR1HORMONER"/>
</dbReference>
<dbReference type="InterPro" id="IPR000203">
    <property type="entry name" value="GPS"/>
</dbReference>
<evidence type="ECO:0000256" key="10">
    <source>
        <dbReference type="ARBA" id="ARBA00023040"/>
    </source>
</evidence>
<dbReference type="SUPFAM" id="SSF81321">
    <property type="entry name" value="Family A G protein-coupled receptor-like"/>
    <property type="match status" value="1"/>
</dbReference>
<evidence type="ECO:0000256" key="17">
    <source>
        <dbReference type="SAM" id="Phobius"/>
    </source>
</evidence>
<evidence type="ECO:0000256" key="12">
    <source>
        <dbReference type="ARBA" id="ARBA00023157"/>
    </source>
</evidence>
<feature type="transmembrane region" description="Helical" evidence="17">
    <location>
        <begin position="626"/>
        <end position="649"/>
    </location>
</feature>
<evidence type="ECO:0000256" key="5">
    <source>
        <dbReference type="ARBA" id="ARBA00022692"/>
    </source>
</evidence>
<dbReference type="FunFam" id="1.20.1070.10:FF:000054">
    <property type="entry name" value="Adhesion G protein-coupled receptor E3"/>
    <property type="match status" value="1"/>
</dbReference>
<dbReference type="InterPro" id="IPR018097">
    <property type="entry name" value="EGF_Ca-bd_CS"/>
</dbReference>
<evidence type="ECO:0000256" key="3">
    <source>
        <dbReference type="ARBA" id="ARBA00022475"/>
    </source>
</evidence>
<evidence type="ECO:0000256" key="8">
    <source>
        <dbReference type="ARBA" id="ARBA00022837"/>
    </source>
</evidence>
<keyword evidence="5 17" id="KW-0812">Transmembrane</keyword>
<keyword evidence="4 16" id="KW-0245">EGF-like domain</keyword>
<keyword evidence="8" id="KW-0106">Calcium</keyword>
<comment type="similarity">
    <text evidence="2">Belongs to the G-protein coupled receptor 2 family. Adhesion G-protein coupled receptor (ADGR) subfamily.</text>
</comment>